<feature type="region of interest" description="Disordered" evidence="11">
    <location>
        <begin position="87"/>
        <end position="124"/>
    </location>
</feature>
<name>A0A317SHL4_9PEZI</name>
<dbReference type="SUPFAM" id="SSF48452">
    <property type="entry name" value="TPR-like"/>
    <property type="match status" value="2"/>
</dbReference>
<dbReference type="CDD" id="cd05697">
    <property type="entry name" value="S1_Rrp5_repeat_hs5"/>
    <property type="match status" value="1"/>
</dbReference>
<keyword evidence="6" id="KW-0539">Nucleus</keyword>
<comment type="caution">
    <text evidence="13">The sequence shown here is derived from an EMBL/GenBank/DDBJ whole genome shotgun (WGS) entry which is preliminary data.</text>
</comment>
<dbReference type="GO" id="GO:0006364">
    <property type="term" value="P:rRNA processing"/>
    <property type="evidence" value="ECO:0007669"/>
    <property type="project" value="UniProtKB-KW"/>
</dbReference>
<evidence type="ECO:0000256" key="9">
    <source>
        <dbReference type="ARBA" id="ARBA00076674"/>
    </source>
</evidence>
<feature type="domain" description="S1 motif" evidence="12">
    <location>
        <begin position="463"/>
        <end position="539"/>
    </location>
</feature>
<feature type="region of interest" description="Disordered" evidence="11">
    <location>
        <begin position="1452"/>
        <end position="1508"/>
    </location>
</feature>
<dbReference type="InterPro" id="IPR011990">
    <property type="entry name" value="TPR-like_helical_dom_sf"/>
</dbReference>
<feature type="domain" description="S1 motif" evidence="12">
    <location>
        <begin position="369"/>
        <end position="442"/>
    </location>
</feature>
<dbReference type="Gene3D" id="2.40.50.140">
    <property type="entry name" value="Nucleic acid-binding proteins"/>
    <property type="match status" value="11"/>
</dbReference>
<dbReference type="InterPro" id="IPR003107">
    <property type="entry name" value="HAT"/>
</dbReference>
<keyword evidence="2" id="KW-0690">Ribosome biogenesis</keyword>
<dbReference type="Pfam" id="PF00575">
    <property type="entry name" value="S1"/>
    <property type="match status" value="4"/>
</dbReference>
<dbReference type="GO" id="GO:0032040">
    <property type="term" value="C:small-subunit processome"/>
    <property type="evidence" value="ECO:0007669"/>
    <property type="project" value="TreeGrafter"/>
</dbReference>
<feature type="compositionally biased region" description="Basic and acidic residues" evidence="11">
    <location>
        <begin position="102"/>
        <end position="124"/>
    </location>
</feature>
<dbReference type="Gene3D" id="1.25.40.10">
    <property type="entry name" value="Tetratricopeptide repeat domain"/>
    <property type="match status" value="1"/>
</dbReference>
<dbReference type="PANTHER" id="PTHR23270:SF10">
    <property type="entry name" value="PROTEIN RRP5 HOMOLOG"/>
    <property type="match status" value="1"/>
</dbReference>
<dbReference type="STRING" id="42249.A0A317SHL4"/>
<gene>
    <name evidence="13" type="ORF">C7212DRAFT_359929</name>
</gene>
<dbReference type="InterPro" id="IPR048059">
    <property type="entry name" value="Rrp5_S1_rpt_hs1_sc1"/>
</dbReference>
<accession>A0A317SHL4</accession>
<dbReference type="CDD" id="cd05702">
    <property type="entry name" value="S1_Rrp5_repeat_hs11_sc8"/>
    <property type="match status" value="1"/>
</dbReference>
<dbReference type="InterPro" id="IPR057302">
    <property type="entry name" value="Rrp5_S1"/>
</dbReference>
<evidence type="ECO:0000256" key="7">
    <source>
        <dbReference type="ARBA" id="ARBA00055575"/>
    </source>
</evidence>
<feature type="compositionally biased region" description="Basic and acidic residues" evidence="11">
    <location>
        <begin position="1469"/>
        <end position="1488"/>
    </location>
</feature>
<keyword evidence="10" id="KW-0175">Coiled coil</keyword>
<feature type="compositionally biased region" description="Low complexity" evidence="11">
    <location>
        <begin position="37"/>
        <end position="51"/>
    </location>
</feature>
<proteinExistence type="predicted"/>
<dbReference type="InterPro" id="IPR045209">
    <property type="entry name" value="Rrp5"/>
</dbReference>
<dbReference type="Pfam" id="PF23459">
    <property type="entry name" value="S1_RRP5"/>
    <property type="match status" value="1"/>
</dbReference>
<evidence type="ECO:0000256" key="4">
    <source>
        <dbReference type="ARBA" id="ARBA00022553"/>
    </source>
</evidence>
<protein>
    <recommendedName>
        <fullName evidence="8">rRNA biogenesis protein RRP5</fullName>
    </recommendedName>
    <alternativeName>
        <fullName evidence="9">Ribosomal RNA-processing protein 5</fullName>
    </alternativeName>
</protein>
<dbReference type="EMBL" id="PYWC01000095">
    <property type="protein sequence ID" value="PWW72721.1"/>
    <property type="molecule type" value="Genomic_DNA"/>
</dbReference>
<feature type="region of interest" description="Disordered" evidence="11">
    <location>
        <begin position="1400"/>
        <end position="1422"/>
    </location>
</feature>
<feature type="coiled-coil region" evidence="10">
    <location>
        <begin position="176"/>
        <end position="204"/>
    </location>
</feature>
<dbReference type="OrthoDB" id="412781at2759"/>
<dbReference type="FunFam" id="2.40.50.140:FF:000279">
    <property type="entry name" value="rRNA biogenesis protein rrp5"/>
    <property type="match status" value="1"/>
</dbReference>
<keyword evidence="3" id="KW-0698">rRNA processing</keyword>
<evidence type="ECO:0000313" key="14">
    <source>
        <dbReference type="Proteomes" id="UP000246991"/>
    </source>
</evidence>
<comment type="function">
    <text evidence="7">Involved in the biogenesis of rRNA. Required for the formation of 18S and 5.8S rRNA.</text>
</comment>
<evidence type="ECO:0000256" key="11">
    <source>
        <dbReference type="SAM" id="MobiDB-lite"/>
    </source>
</evidence>
<dbReference type="FunFam" id="2.40.50.140:FF:000196">
    <property type="entry name" value="rRNA biogenesis protein RRP5"/>
    <property type="match status" value="1"/>
</dbReference>
<keyword evidence="4" id="KW-0597">Phosphoprotein</keyword>
<evidence type="ECO:0000256" key="1">
    <source>
        <dbReference type="ARBA" id="ARBA00004604"/>
    </source>
</evidence>
<dbReference type="CDD" id="cd05706">
    <property type="entry name" value="S1_Rrp5_repeat_sc10"/>
    <property type="match status" value="1"/>
</dbReference>
<feature type="region of interest" description="Disordered" evidence="11">
    <location>
        <begin position="1427"/>
        <end position="1446"/>
    </location>
</feature>
<dbReference type="SMART" id="SM00386">
    <property type="entry name" value="HAT"/>
    <property type="match status" value="6"/>
</dbReference>
<organism evidence="13 14">
    <name type="scientific">Tuber magnatum</name>
    <name type="common">white Piedmont truffle</name>
    <dbReference type="NCBI Taxonomy" id="42249"/>
    <lineage>
        <taxon>Eukaryota</taxon>
        <taxon>Fungi</taxon>
        <taxon>Dikarya</taxon>
        <taxon>Ascomycota</taxon>
        <taxon>Pezizomycotina</taxon>
        <taxon>Pezizomycetes</taxon>
        <taxon>Pezizales</taxon>
        <taxon>Tuberaceae</taxon>
        <taxon>Tuber</taxon>
    </lineage>
</organism>
<comment type="subcellular location">
    <subcellularLocation>
        <location evidence="1">Nucleus</location>
        <location evidence="1">Nucleolus</location>
    </subcellularLocation>
</comment>
<dbReference type="PROSITE" id="PS50126">
    <property type="entry name" value="S1"/>
    <property type="match status" value="13"/>
</dbReference>
<dbReference type="CDD" id="cd05693">
    <property type="entry name" value="S1_Rrp5_repeat_hs1_sc1"/>
    <property type="match status" value="1"/>
</dbReference>
<evidence type="ECO:0000259" key="12">
    <source>
        <dbReference type="PROSITE" id="PS50126"/>
    </source>
</evidence>
<feature type="compositionally biased region" description="Acidic residues" evidence="11">
    <location>
        <begin position="1403"/>
        <end position="1414"/>
    </location>
</feature>
<feature type="domain" description="S1 motif" evidence="12">
    <location>
        <begin position="556"/>
        <end position="626"/>
    </location>
</feature>
<evidence type="ECO:0000256" key="2">
    <source>
        <dbReference type="ARBA" id="ARBA00022517"/>
    </source>
</evidence>
<evidence type="ECO:0000313" key="13">
    <source>
        <dbReference type="EMBL" id="PWW72721.1"/>
    </source>
</evidence>
<feature type="region of interest" description="Disordered" evidence="11">
    <location>
        <begin position="1"/>
        <end position="74"/>
    </location>
</feature>
<dbReference type="CDD" id="cd05703">
    <property type="entry name" value="S1_Rrp5_repeat_hs12_sc9"/>
    <property type="match status" value="1"/>
</dbReference>
<evidence type="ECO:0000256" key="5">
    <source>
        <dbReference type="ARBA" id="ARBA00022737"/>
    </source>
</evidence>
<feature type="domain" description="S1 motif" evidence="12">
    <location>
        <begin position="1324"/>
        <end position="1395"/>
    </location>
</feature>
<keyword evidence="14" id="KW-1185">Reference proteome</keyword>
<keyword evidence="5" id="KW-0677">Repeat</keyword>
<feature type="domain" description="S1 motif" evidence="12">
    <location>
        <begin position="646"/>
        <end position="715"/>
    </location>
</feature>
<feature type="domain" description="S1 motif" evidence="12">
    <location>
        <begin position="1054"/>
        <end position="1125"/>
    </location>
</feature>
<dbReference type="Proteomes" id="UP000246991">
    <property type="component" value="Unassembled WGS sequence"/>
</dbReference>
<feature type="compositionally biased region" description="Acidic residues" evidence="11">
    <location>
        <begin position="1428"/>
        <end position="1445"/>
    </location>
</feature>
<reference evidence="13 14" key="1">
    <citation type="submission" date="2018-03" db="EMBL/GenBank/DDBJ databases">
        <title>Genomes of Pezizomycetes fungi and the evolution of truffles.</title>
        <authorList>
            <person name="Murat C."/>
            <person name="Payen T."/>
            <person name="Noel B."/>
            <person name="Kuo A."/>
            <person name="Martin F.M."/>
        </authorList>
    </citation>
    <scope>NUCLEOTIDE SEQUENCE [LARGE SCALE GENOMIC DNA]</scope>
    <source>
        <strain evidence="13">091103-1</strain>
    </source>
</reference>
<evidence type="ECO:0000256" key="8">
    <source>
        <dbReference type="ARBA" id="ARBA00073619"/>
    </source>
</evidence>
<feature type="domain" description="S1 motif" evidence="12">
    <location>
        <begin position="139"/>
        <end position="253"/>
    </location>
</feature>
<dbReference type="InterPro" id="IPR012340">
    <property type="entry name" value="NA-bd_OB-fold"/>
</dbReference>
<evidence type="ECO:0000256" key="3">
    <source>
        <dbReference type="ARBA" id="ARBA00022552"/>
    </source>
</evidence>
<feature type="domain" description="S1 motif" evidence="12">
    <location>
        <begin position="942"/>
        <end position="1018"/>
    </location>
</feature>
<dbReference type="GO" id="GO:0003723">
    <property type="term" value="F:RNA binding"/>
    <property type="evidence" value="ECO:0007669"/>
    <property type="project" value="TreeGrafter"/>
</dbReference>
<dbReference type="CDD" id="cd05698">
    <property type="entry name" value="S1_Rrp5_repeat_hs6_sc5"/>
    <property type="match status" value="1"/>
</dbReference>
<evidence type="ECO:0000256" key="6">
    <source>
        <dbReference type="ARBA" id="ARBA00023242"/>
    </source>
</evidence>
<dbReference type="FunFam" id="2.40.50.140:FF:000155">
    <property type="entry name" value="rRNA biogenesis protein RRP5"/>
    <property type="match status" value="1"/>
</dbReference>
<feature type="domain" description="S1 motif" evidence="12">
    <location>
        <begin position="734"/>
        <end position="811"/>
    </location>
</feature>
<dbReference type="FunFam" id="2.40.50.140:FF:000159">
    <property type="entry name" value="rRNA biogenesis protein rrp5"/>
    <property type="match status" value="1"/>
</dbReference>
<dbReference type="FunFam" id="1.25.40.10:FF:000065">
    <property type="entry name" value="Programmed cell death 11"/>
    <property type="match status" value="1"/>
</dbReference>
<dbReference type="SUPFAM" id="SSF50249">
    <property type="entry name" value="Nucleic acid-binding proteins"/>
    <property type="match status" value="13"/>
</dbReference>
<dbReference type="PANTHER" id="PTHR23270">
    <property type="entry name" value="PROGRAMMED CELL DEATH PROTEIN 11 PRE-RRNA PROCESSING PROTEIN RRP5"/>
    <property type="match status" value="1"/>
</dbReference>
<feature type="domain" description="S1 motif" evidence="12">
    <location>
        <begin position="269"/>
        <end position="337"/>
    </location>
</feature>
<feature type="domain" description="S1 motif" evidence="12">
    <location>
        <begin position="1140"/>
        <end position="1209"/>
    </location>
</feature>
<evidence type="ECO:0000256" key="10">
    <source>
        <dbReference type="SAM" id="Coils"/>
    </source>
</evidence>
<dbReference type="FunFam" id="2.40.50.140:FF:000103">
    <property type="entry name" value="protein RRP5 homolog"/>
    <property type="match status" value="2"/>
</dbReference>
<dbReference type="InterPro" id="IPR048058">
    <property type="entry name" value="Rrp5_S1_rpt_hs11_sc8"/>
</dbReference>
<feature type="domain" description="S1 motif" evidence="12">
    <location>
        <begin position="833"/>
        <end position="902"/>
    </location>
</feature>
<dbReference type="Pfam" id="PF23240">
    <property type="entry name" value="HAT_PRP39_N"/>
    <property type="match status" value="1"/>
</dbReference>
<dbReference type="InterPro" id="IPR003029">
    <property type="entry name" value="S1_domain"/>
</dbReference>
<feature type="domain" description="S1 motif" evidence="12">
    <location>
        <begin position="1234"/>
        <end position="1303"/>
    </location>
</feature>
<feature type="compositionally biased region" description="Basic residues" evidence="11">
    <location>
        <begin position="1"/>
        <end position="10"/>
    </location>
</feature>
<dbReference type="SMART" id="SM00316">
    <property type="entry name" value="S1"/>
    <property type="match status" value="13"/>
</dbReference>
<sequence>MGSDKKRKRPQGADPSPAKKSETGESSVTANKRLKSEASAAASKPEPAKPSTLRASKDEETSFPRGGGSVLTPLEFKQISNDAAKDVLFETENAKAKSTKKPMREELKKDKKSKKEESKKGDKKGIKAEGLSYKRLLPGTIVLGCISQINQSDLALSLPNNLTGFVPLTSISELLNKKFEALIRESEDDKDEDIEEKIETAKSESSEDDVDLKSMFQIGQYLRAYVVSSSEPANSKYSFGSKRIKKRIELSLDPAMTNTGLTPTELVVGCTIQASVTSVEDHGLVMNLGIGNDLKGFLSSKELGKDRSVTDATEGQVLLCTIIGLSSNGKIVKLSGDLEQKPSKKGKYSGGKAAWWLNSAPTVNAFLPGTGVEVLITDIAKGGKAVGIAGKVMGLVDATIDFFHASGWGEKDLESKFKIGDKIKARVIATHSEPRKLGLSILPHVLSFSRPIENEPTIILPTATILNSAKVIYTLPKTGLFLDVGVPGVPGFVHISRVSSDSKIETLYNDSGLYQAGSVHTARVIGYNSMDGLYIVSMEQKVLDQPFLRVEDIKIGEVVKGTIDRVLDSGCLIVNLAEGVTGMVDELHLSDIKLKHPERKFREGVEVKARVLSIDPSKRKVKLSLKKAIVNSDAPVISSYEDTTSGTRSVGTLVKILPNGAVVKFFSDVCGFLPVSEMSEAYIQDPRDHFTAGQSVNVHVLSVDPTNQKLRVSCKDPNLFGETHKVALAKLPPGGVVSGTVVEKSAEDLIVEISGLGAEGIRGVLGIGQLTDGSREKSLGVFKKLRAGQKLDDLLVLEKHEERRSITLSMKPSLVKAAKDGSMINRFEDVGEGETVKGWVRSTTLHSVFVGFAGGVVGVVYKRDLPADVQSLPNFGYAKNQSITGRVVYIDPSERRFRLSLNSEKSGEGKVPAVANTASDSERLTINPVDARFKLIDDYTPGKLTKAKVVSVQGTQLNVKLADNVQGRIDVSLVFETWDAIKDKKSPLASFKKGSILDVKVIGIRDARNHRFLAITHRKSNTKTPIFELSARPSHVKEEGIEGCITKLEDITPNSTWVAFLNNISEECAWANIMPDIRGRIRILDLSEDVTQLKTLQKSFPIGCALRCQVLRVNLEHNKLDLSARNASGSALTFGKLTKGMVVPGRVTKVTDRQVLVQISESVSGPVSLTDLADDFSQAKTSKYSKNEVIRVCIIDIDSPNKRVTLSTRPSRVMSSDLPVKDPEIQTIANLKAGDIRRGFVKQVSPKGLFVSMGGNVTAWTKISDLSDRFLKEWEGLFTVDQLVKGKIMAVDSTLGHIQMSLRESDISGKERPKPVDYSSLKEGQIVRGKVKNIAEYGVFISVDGSQNISGLCHKSQIADNVIEDVGKLYAIGDPVKAKIISINLEKKRVSFGLKASYFKDEGSEDESEGDGEGEGGVGLSTVKDFESDANEESNEGEEEEEESNVEMIDAPAGEGLSTGGFDWSASVLDKRGPDTGSERDSNSEEEKHKKKKRKKAQIKEDLTGNLATREPQSVADFERLLLGDPNDSKLWIMYMSFQLRLSEVEKSREIAERAIKTIALREEKEKQNVWIAMLNMESMYGTDETLEEVFKRACQYNEAQDIHEKLASIHIQTGKTEKADDLFKVMIKKFSQDPKIWVNYADFLLSSEQNRDAARALLQRAMQALPQDQHKDLISKFAKLEFRSGDPERGRTLFENLLATFKKRSDLYNMFLDMEIKYGSEEDDGKEGVRALFKRALAEKPSTRQAKALFKKWLEFEKSKGDEKSTEIVTRKAKEYVEAKKGE</sequence>